<dbReference type="AlphaFoldDB" id="I1CRH1"/>
<feature type="compositionally biased region" description="Basic and acidic residues" evidence="1">
    <location>
        <begin position="76"/>
        <end position="90"/>
    </location>
</feature>
<dbReference type="VEuPathDB" id="FungiDB:RO3G_15762"/>
<reference evidence="2 3" key="1">
    <citation type="journal article" date="2009" name="PLoS Genet.">
        <title>Genomic analysis of the basal lineage fungus Rhizopus oryzae reveals a whole-genome duplication.</title>
        <authorList>
            <person name="Ma L.-J."/>
            <person name="Ibrahim A.S."/>
            <person name="Skory C."/>
            <person name="Grabherr M.G."/>
            <person name="Burger G."/>
            <person name="Butler M."/>
            <person name="Elias M."/>
            <person name="Idnurm A."/>
            <person name="Lang B.F."/>
            <person name="Sone T."/>
            <person name="Abe A."/>
            <person name="Calvo S.E."/>
            <person name="Corrochano L.M."/>
            <person name="Engels R."/>
            <person name="Fu J."/>
            <person name="Hansberg W."/>
            <person name="Kim J.-M."/>
            <person name="Kodira C.D."/>
            <person name="Koehrsen M.J."/>
            <person name="Liu B."/>
            <person name="Miranda-Saavedra D."/>
            <person name="O'Leary S."/>
            <person name="Ortiz-Castellanos L."/>
            <person name="Poulter R."/>
            <person name="Rodriguez-Romero J."/>
            <person name="Ruiz-Herrera J."/>
            <person name="Shen Y.-Q."/>
            <person name="Zeng Q."/>
            <person name="Galagan J."/>
            <person name="Birren B.W."/>
            <person name="Cuomo C.A."/>
            <person name="Wickes B.L."/>
        </authorList>
    </citation>
    <scope>NUCLEOTIDE SEQUENCE [LARGE SCALE GENOMIC DNA]</scope>
    <source>
        <strain evidence="3">RA 99-880 / ATCC MYA-4621 / FGSC 9543 / NRRL 43880</strain>
    </source>
</reference>
<accession>I1CRH1</accession>
<dbReference type="Proteomes" id="UP000009138">
    <property type="component" value="Unassembled WGS sequence"/>
</dbReference>
<dbReference type="InParanoid" id="I1CRH1"/>
<sequence>MFIDEAGFHINMRNSWARSPAGTRAAVKTARARVNSHSIIGAIPSSVVLHIVLKKPPPKPKTDTVVKKKRKGNSGKKRDVTETDDDKGTQEDDTSAVDVKPAPKVMDNANIYKSKPMIRKIEARGYKLWALVKGKMKRHRLMK</sequence>
<evidence type="ECO:0000313" key="2">
    <source>
        <dbReference type="EMBL" id="EIE91051.1"/>
    </source>
</evidence>
<protein>
    <recommendedName>
        <fullName evidence="4">Tc1-like transposase DDE domain-containing protein</fullName>
    </recommendedName>
</protein>
<dbReference type="EMBL" id="CH476748">
    <property type="protein sequence ID" value="EIE91051.1"/>
    <property type="molecule type" value="Genomic_DNA"/>
</dbReference>
<dbReference type="OMA" id="HINIRNN"/>
<keyword evidence="3" id="KW-1185">Reference proteome</keyword>
<evidence type="ECO:0000256" key="1">
    <source>
        <dbReference type="SAM" id="MobiDB-lite"/>
    </source>
</evidence>
<dbReference type="GeneID" id="93622727"/>
<proteinExistence type="predicted"/>
<evidence type="ECO:0008006" key="4">
    <source>
        <dbReference type="Google" id="ProtNLM"/>
    </source>
</evidence>
<name>I1CRH1_RHIO9</name>
<evidence type="ECO:0000313" key="3">
    <source>
        <dbReference type="Proteomes" id="UP000009138"/>
    </source>
</evidence>
<gene>
    <name evidence="2" type="ORF">RO3G_15762</name>
</gene>
<organism evidence="2 3">
    <name type="scientific">Rhizopus delemar (strain RA 99-880 / ATCC MYA-4621 / FGSC 9543 / NRRL 43880)</name>
    <name type="common">Mucormycosis agent</name>
    <name type="synonym">Rhizopus arrhizus var. delemar</name>
    <dbReference type="NCBI Taxonomy" id="246409"/>
    <lineage>
        <taxon>Eukaryota</taxon>
        <taxon>Fungi</taxon>
        <taxon>Fungi incertae sedis</taxon>
        <taxon>Mucoromycota</taxon>
        <taxon>Mucoromycotina</taxon>
        <taxon>Mucoromycetes</taxon>
        <taxon>Mucorales</taxon>
        <taxon>Mucorineae</taxon>
        <taxon>Rhizopodaceae</taxon>
        <taxon>Rhizopus</taxon>
    </lineage>
</organism>
<feature type="region of interest" description="Disordered" evidence="1">
    <location>
        <begin position="54"/>
        <end position="101"/>
    </location>
</feature>
<dbReference type="RefSeq" id="XP_067526447.1">
    <property type="nucleotide sequence ID" value="XM_067670346.1"/>
</dbReference>